<keyword evidence="1" id="KW-0175">Coiled coil</keyword>
<organism evidence="3 4">
    <name type="scientific">Massariosphaeria phaeospora</name>
    <dbReference type="NCBI Taxonomy" id="100035"/>
    <lineage>
        <taxon>Eukaryota</taxon>
        <taxon>Fungi</taxon>
        <taxon>Dikarya</taxon>
        <taxon>Ascomycota</taxon>
        <taxon>Pezizomycotina</taxon>
        <taxon>Dothideomycetes</taxon>
        <taxon>Pleosporomycetidae</taxon>
        <taxon>Pleosporales</taxon>
        <taxon>Pleosporales incertae sedis</taxon>
        <taxon>Massariosphaeria</taxon>
    </lineage>
</organism>
<feature type="compositionally biased region" description="Polar residues" evidence="2">
    <location>
        <begin position="1"/>
        <end position="16"/>
    </location>
</feature>
<reference evidence="3 4" key="1">
    <citation type="submission" date="2020-01" db="EMBL/GenBank/DDBJ databases">
        <authorList>
            <consortium name="DOE Joint Genome Institute"/>
            <person name="Haridas S."/>
            <person name="Albert R."/>
            <person name="Binder M."/>
            <person name="Bloem J."/>
            <person name="Labutti K."/>
            <person name="Salamov A."/>
            <person name="Andreopoulos B."/>
            <person name="Baker S.E."/>
            <person name="Barry K."/>
            <person name="Bills G."/>
            <person name="Bluhm B.H."/>
            <person name="Cannon C."/>
            <person name="Castanera R."/>
            <person name="Culley D.E."/>
            <person name="Daum C."/>
            <person name="Ezra D."/>
            <person name="Gonzalez J.B."/>
            <person name="Henrissat B."/>
            <person name="Kuo A."/>
            <person name="Liang C."/>
            <person name="Lipzen A."/>
            <person name="Lutzoni F."/>
            <person name="Magnuson J."/>
            <person name="Mondo S."/>
            <person name="Nolan M."/>
            <person name="Ohm R."/>
            <person name="Pangilinan J."/>
            <person name="Park H.-J.H."/>
            <person name="Ramirez L."/>
            <person name="Alfaro M."/>
            <person name="Sun H."/>
            <person name="Tritt A."/>
            <person name="Yoshinaga Y."/>
            <person name="Zwiers L.-H.L."/>
            <person name="Turgeon B.G."/>
            <person name="Goodwin S.B."/>
            <person name="Spatafora J.W."/>
            <person name="Crous P.W."/>
            <person name="Grigoriev I.V."/>
        </authorList>
    </citation>
    <scope>NUCLEOTIDE SEQUENCE [LARGE SCALE GENOMIC DNA]</scope>
    <source>
        <strain evidence="3 4">CBS 611.86</strain>
    </source>
</reference>
<keyword evidence="4" id="KW-1185">Reference proteome</keyword>
<gene>
    <name evidence="3" type="ORF">BDV95DRAFT_616118</name>
</gene>
<feature type="coiled-coil region" evidence="1">
    <location>
        <begin position="48"/>
        <end position="75"/>
    </location>
</feature>
<feature type="compositionally biased region" description="Acidic residues" evidence="2">
    <location>
        <begin position="346"/>
        <end position="367"/>
    </location>
</feature>
<comment type="caution">
    <text evidence="3">The sequence shown here is derived from an EMBL/GenBank/DDBJ whole genome shotgun (WGS) entry which is preliminary data.</text>
</comment>
<accession>A0A7C8II90</accession>
<dbReference type="AlphaFoldDB" id="A0A7C8II90"/>
<sequence>MNGTRRQMITTSQLKNKNCGPPKEPASTTSGSMRISSCSLNYLTLNRLDQLRKAVKDREQLLQKSNEEYDEQLDEAIHTYSRSVCRPFDDAVHAALPWGLRNIVYSHLLSFPEEERQLPDMKIDLEWNLLYSPHDPRDGFEPYFIRYTGAGTRAEIFELMYRRHYATYECDRISVLRHLVNRNRRHRLIPLHFIRELTIRWEAQRSREPLRDPKFFRNDETAGLPSSKYCFEKFLTVPEKDRFTFTLRISFSNLSLKHLGHLLESFRPVYTSLVAAGSKIRIVYRFHTVEFDLTDYYSKPADLWRADLRRGINEGLGGIPERAKFCWDDEGDELFDRVVDEIDYLADEADESPSETEELADETEESADEKVDWDPRDIKR</sequence>
<feature type="region of interest" description="Disordered" evidence="2">
    <location>
        <begin position="346"/>
        <end position="380"/>
    </location>
</feature>
<protein>
    <submittedName>
        <fullName evidence="3">Uncharacterized protein</fullName>
    </submittedName>
</protein>
<dbReference type="Proteomes" id="UP000481861">
    <property type="component" value="Unassembled WGS sequence"/>
</dbReference>
<evidence type="ECO:0000256" key="2">
    <source>
        <dbReference type="SAM" id="MobiDB-lite"/>
    </source>
</evidence>
<evidence type="ECO:0000256" key="1">
    <source>
        <dbReference type="SAM" id="Coils"/>
    </source>
</evidence>
<feature type="region of interest" description="Disordered" evidence="2">
    <location>
        <begin position="1"/>
        <end position="33"/>
    </location>
</feature>
<evidence type="ECO:0000313" key="3">
    <source>
        <dbReference type="EMBL" id="KAF2874870.1"/>
    </source>
</evidence>
<dbReference type="EMBL" id="JAADJZ010000005">
    <property type="protein sequence ID" value="KAF2874870.1"/>
    <property type="molecule type" value="Genomic_DNA"/>
</dbReference>
<dbReference type="OrthoDB" id="3763466at2759"/>
<feature type="compositionally biased region" description="Basic and acidic residues" evidence="2">
    <location>
        <begin position="368"/>
        <end position="380"/>
    </location>
</feature>
<name>A0A7C8II90_9PLEO</name>
<proteinExistence type="predicted"/>
<evidence type="ECO:0000313" key="4">
    <source>
        <dbReference type="Proteomes" id="UP000481861"/>
    </source>
</evidence>